<protein>
    <recommendedName>
        <fullName evidence="10">Hexosyltransferase</fullName>
        <ecNumber evidence="10">2.4.1.-</ecNumber>
    </recommendedName>
</protein>
<evidence type="ECO:0000313" key="12">
    <source>
        <dbReference type="Proteomes" id="UP001473302"/>
    </source>
</evidence>
<keyword evidence="7 10" id="KW-1133">Transmembrane helix</keyword>
<evidence type="ECO:0000256" key="7">
    <source>
        <dbReference type="ARBA" id="ARBA00022989"/>
    </source>
</evidence>
<name>A0ABP9Z3M2_9FUNG</name>
<comment type="caution">
    <text evidence="11">The sequence shown here is derived from an EMBL/GenBank/DDBJ whole genome shotgun (WGS) entry which is preliminary data.</text>
</comment>
<evidence type="ECO:0000256" key="1">
    <source>
        <dbReference type="ARBA" id="ARBA00004323"/>
    </source>
</evidence>
<organism evidence="11 12">
    <name type="scientific">Mucor flavus</name>
    <dbReference type="NCBI Taxonomy" id="439312"/>
    <lineage>
        <taxon>Eukaryota</taxon>
        <taxon>Fungi</taxon>
        <taxon>Fungi incertae sedis</taxon>
        <taxon>Mucoromycota</taxon>
        <taxon>Mucoromycotina</taxon>
        <taxon>Mucoromycetes</taxon>
        <taxon>Mucorales</taxon>
        <taxon>Mucorineae</taxon>
        <taxon>Mucoraceae</taxon>
        <taxon>Mucor</taxon>
    </lineage>
</organism>
<keyword evidence="12" id="KW-1185">Reference proteome</keyword>
<keyword evidence="8 10" id="KW-0333">Golgi apparatus</keyword>
<dbReference type="EC" id="2.4.1.-" evidence="10"/>
<evidence type="ECO:0000256" key="5">
    <source>
        <dbReference type="ARBA" id="ARBA00022692"/>
    </source>
</evidence>
<feature type="transmembrane region" description="Helical" evidence="10">
    <location>
        <begin position="7"/>
        <end position="27"/>
    </location>
</feature>
<dbReference type="EMBL" id="BAABUK010000018">
    <property type="protein sequence ID" value="GAA5813703.1"/>
    <property type="molecule type" value="Genomic_DNA"/>
</dbReference>
<evidence type="ECO:0000256" key="6">
    <source>
        <dbReference type="ARBA" id="ARBA00022968"/>
    </source>
</evidence>
<evidence type="ECO:0000256" key="9">
    <source>
        <dbReference type="ARBA" id="ARBA00023136"/>
    </source>
</evidence>
<evidence type="ECO:0000313" key="11">
    <source>
        <dbReference type="EMBL" id="GAA5813703.1"/>
    </source>
</evidence>
<keyword evidence="3 10" id="KW-0328">Glycosyltransferase</keyword>
<keyword evidence="6 10" id="KW-0735">Signal-anchor</keyword>
<keyword evidence="4" id="KW-0808">Transferase</keyword>
<evidence type="ECO:0000256" key="4">
    <source>
        <dbReference type="ARBA" id="ARBA00022679"/>
    </source>
</evidence>
<dbReference type="Proteomes" id="UP001473302">
    <property type="component" value="Unassembled WGS sequence"/>
</dbReference>
<keyword evidence="9 10" id="KW-0472">Membrane</keyword>
<comment type="similarity">
    <text evidence="2 10">Belongs to the glycosyltransferase 31 family.</text>
</comment>
<evidence type="ECO:0000256" key="3">
    <source>
        <dbReference type="ARBA" id="ARBA00022676"/>
    </source>
</evidence>
<dbReference type="InterPro" id="IPR002659">
    <property type="entry name" value="Glyco_trans_31"/>
</dbReference>
<comment type="subcellular location">
    <subcellularLocation>
        <location evidence="1 10">Golgi apparatus membrane</location>
        <topology evidence="1 10">Single-pass type II membrane protein</topology>
    </subcellularLocation>
</comment>
<sequence>MDIQQKVLNSFKCVFTLITIYTMIYIYKCNAPNLGQPLQNSCSSNSISIHQINQTKVLVGIFSTSEKFMRRKMIRETYLQHKPHDLDYKFIIAAPAVKEILLHEMDLYNDILVLDMPQENMNKGKTFEFFRSVAEKKKYQDLDFVLKADDDAYLHLDRIQYDLAHTIRNMTYWGYLVGNTFMAGQCYGLSMDLVRWVANSTISKKYKNGHEDSMVQKWFQWSNINHQVKYEVRNCRIHDHAYSRSVYAREIDTNSSMVVHDLKKDHFFMTTHYALTK</sequence>
<dbReference type="Gene3D" id="3.90.550.50">
    <property type="match status" value="1"/>
</dbReference>
<evidence type="ECO:0000256" key="10">
    <source>
        <dbReference type="RuleBase" id="RU363063"/>
    </source>
</evidence>
<dbReference type="Pfam" id="PF01762">
    <property type="entry name" value="Galactosyl_T"/>
    <property type="match status" value="1"/>
</dbReference>
<reference evidence="11 12" key="1">
    <citation type="submission" date="2024-04" db="EMBL/GenBank/DDBJ databases">
        <title>genome sequences of Mucor flavus KT1a and Helicostylum pulchrum KT1b strains isolated from the surface of a dry-aged beef.</title>
        <authorList>
            <person name="Toyotome T."/>
            <person name="Hosono M."/>
            <person name="Torimaru M."/>
            <person name="Fukuda K."/>
            <person name="Mikami N."/>
        </authorList>
    </citation>
    <scope>NUCLEOTIDE SEQUENCE [LARGE SCALE GENOMIC DNA]</scope>
    <source>
        <strain evidence="11 12">KT1a</strain>
    </source>
</reference>
<proteinExistence type="inferred from homology"/>
<dbReference type="PANTHER" id="PTHR11214:SF351">
    <property type="entry name" value="BETA-1,3-GALACTOSYLTRANSFERASE PVG3"/>
    <property type="match status" value="1"/>
</dbReference>
<evidence type="ECO:0000256" key="2">
    <source>
        <dbReference type="ARBA" id="ARBA00008661"/>
    </source>
</evidence>
<keyword evidence="5 10" id="KW-0812">Transmembrane</keyword>
<evidence type="ECO:0000256" key="8">
    <source>
        <dbReference type="ARBA" id="ARBA00023034"/>
    </source>
</evidence>
<gene>
    <name evidence="11" type="ORF">MFLAVUS_007189</name>
</gene>
<dbReference type="PANTHER" id="PTHR11214">
    <property type="entry name" value="BETA-1,3-N-ACETYLGLUCOSAMINYLTRANSFERASE"/>
    <property type="match status" value="1"/>
</dbReference>
<accession>A0ABP9Z3M2</accession>